<dbReference type="Proteomes" id="UP000006062">
    <property type="component" value="Chromosome"/>
</dbReference>
<accession>I3Y7Z1</accession>
<sequence>MTLRYSLLDESLIGARCFSDRQRVGYSLPALFVALAEDRIRDFPALRPHQRHPWHAFLVQLAAMAIHQAGRTDPFSDESAWKAGLLALTPDHPDGAAWCLIAMPDRPAFLQAPVPEGTIDDWEDDKPTPDSLDILVTARNHDLKRQRITRAAADDWIFALINLQTASPQNGQKNYGVCRMNGGFSSRPGIGIEPPGGPGRRWLRDLHIALAERARLVDQTQFPYAETGGICLLWLDPWDGNSGKSFAALDPFFIEISRRIRLIETNNHIRARRIGSATKRIAKQETDDRKGNTGDLWTPIKESAKRESLGISINGFSYERMVELLNGKKYQKPPAQSFISEDPKVGLTIIARAIAGSNSSTDGYHERRILVSPGMRRLMTRKTDEFAAIAEGRVSDIGKVYDLLVFSLKVLFDNGKSRKKSGDFSKTISQKARAFSKPFEQYEDERFFDGPLGLNEQIDAADPDAVRLSWYRDMAKRAEDILRSAFKAGPRCGEQRYRARAAAMNYLWSKKTGLRSHHVLPTLAQYYEDQGKDQRHASPSPTDQISHNPIPAQLELTLQ</sequence>
<keyword evidence="3" id="KW-1185">Reference proteome</keyword>
<dbReference type="KEGG" id="tvi:Thivi_1078"/>
<dbReference type="RefSeq" id="WP_014777594.1">
    <property type="nucleotide sequence ID" value="NC_018012.1"/>
</dbReference>
<dbReference type="eggNOG" id="ENOG502Z99F">
    <property type="taxonomic scope" value="Bacteria"/>
</dbReference>
<evidence type="ECO:0000313" key="3">
    <source>
        <dbReference type="Proteomes" id="UP000006062"/>
    </source>
</evidence>
<evidence type="ECO:0000256" key="1">
    <source>
        <dbReference type="SAM" id="MobiDB-lite"/>
    </source>
</evidence>
<dbReference type="EMBL" id="CP003154">
    <property type="protein sequence ID" value="AFL73109.1"/>
    <property type="molecule type" value="Genomic_DNA"/>
</dbReference>
<gene>
    <name evidence="2" type="ordered locus">Thivi_1078</name>
</gene>
<proteinExistence type="predicted"/>
<evidence type="ECO:0000313" key="2">
    <source>
        <dbReference type="EMBL" id="AFL73109.1"/>
    </source>
</evidence>
<dbReference type="HOGENOM" id="CLU_538328_0_0_6"/>
<dbReference type="AlphaFoldDB" id="I3Y7Z1"/>
<name>I3Y7Z1_THIV6</name>
<feature type="compositionally biased region" description="Polar residues" evidence="1">
    <location>
        <begin position="537"/>
        <end position="547"/>
    </location>
</feature>
<feature type="region of interest" description="Disordered" evidence="1">
    <location>
        <begin position="530"/>
        <end position="559"/>
    </location>
</feature>
<organism evidence="2 3">
    <name type="scientific">Thiocystis violascens (strain ATCC 17096 / DSM 198 / 6111)</name>
    <name type="common">Chromatium violascens</name>
    <dbReference type="NCBI Taxonomy" id="765911"/>
    <lineage>
        <taxon>Bacteria</taxon>
        <taxon>Pseudomonadati</taxon>
        <taxon>Pseudomonadota</taxon>
        <taxon>Gammaproteobacteria</taxon>
        <taxon>Chromatiales</taxon>
        <taxon>Chromatiaceae</taxon>
        <taxon>Thiocystis</taxon>
    </lineage>
</organism>
<reference evidence="2 3" key="1">
    <citation type="submission" date="2012-06" db="EMBL/GenBank/DDBJ databases">
        <title>Complete sequence of Thiocystis violascens DSM 198.</title>
        <authorList>
            <consortium name="US DOE Joint Genome Institute"/>
            <person name="Lucas S."/>
            <person name="Han J."/>
            <person name="Lapidus A."/>
            <person name="Cheng J.-F."/>
            <person name="Goodwin L."/>
            <person name="Pitluck S."/>
            <person name="Peters L."/>
            <person name="Ovchinnikova G."/>
            <person name="Teshima H."/>
            <person name="Detter J.C."/>
            <person name="Han C."/>
            <person name="Tapia R."/>
            <person name="Land M."/>
            <person name="Hauser L."/>
            <person name="Kyrpides N."/>
            <person name="Ivanova N."/>
            <person name="Pagani I."/>
            <person name="Vogl K."/>
            <person name="Liu Z."/>
            <person name="Frigaard N.-U."/>
            <person name="Bryant D."/>
            <person name="Woyke T."/>
        </authorList>
    </citation>
    <scope>NUCLEOTIDE SEQUENCE [LARGE SCALE GENOMIC DNA]</scope>
    <source>
        <strain evidence="3">ATCC 17096 / DSM 198 / 6111</strain>
    </source>
</reference>
<dbReference type="STRING" id="765911.Thivi_1078"/>
<protein>
    <submittedName>
        <fullName evidence="2">CRISPR-associated protein, Cse1 family</fullName>
    </submittedName>
</protein>